<dbReference type="OrthoDB" id="3546297at2759"/>
<evidence type="ECO:0000313" key="2">
    <source>
        <dbReference type="Proteomes" id="UP000070700"/>
    </source>
</evidence>
<sequence>MTASELHEKEGYHFVETQPVLDRIATFAKQHDVSEPRFGYYPILQQMNLLNIETRLVKLWAKYKATELGADDLTDLQTTFKEYCQAIRDFDFILRHREPNEAIQTEEKQDRVAKFRNHLREQGFPNTYRAFVKPVSLNSDLLLAFISNRLPKKLAWSRSERRRRSEEYNHDGKPLEYSTETRFLASVIILDHRTYRPHDNSKDYKQSVGSFDHVNCYCFLWGIRGGGCGTTVKH</sequence>
<name>A0A194X708_MOLSC</name>
<dbReference type="Proteomes" id="UP000070700">
    <property type="component" value="Unassembled WGS sequence"/>
</dbReference>
<evidence type="ECO:0000313" key="1">
    <source>
        <dbReference type="EMBL" id="KUJ15956.1"/>
    </source>
</evidence>
<protein>
    <submittedName>
        <fullName evidence="1">Uncharacterized protein</fullName>
    </submittedName>
</protein>
<dbReference type="KEGG" id="psco:LY89DRAFT_735098"/>
<dbReference type="InParanoid" id="A0A194X708"/>
<organism evidence="1 2">
    <name type="scientific">Mollisia scopiformis</name>
    <name type="common">Conifer needle endophyte fungus</name>
    <name type="synonym">Phialocephala scopiformis</name>
    <dbReference type="NCBI Taxonomy" id="149040"/>
    <lineage>
        <taxon>Eukaryota</taxon>
        <taxon>Fungi</taxon>
        <taxon>Dikarya</taxon>
        <taxon>Ascomycota</taxon>
        <taxon>Pezizomycotina</taxon>
        <taxon>Leotiomycetes</taxon>
        <taxon>Helotiales</taxon>
        <taxon>Mollisiaceae</taxon>
        <taxon>Mollisia</taxon>
    </lineage>
</organism>
<dbReference type="EMBL" id="KQ947417">
    <property type="protein sequence ID" value="KUJ15956.1"/>
    <property type="molecule type" value="Genomic_DNA"/>
</dbReference>
<dbReference type="GeneID" id="28829701"/>
<reference evidence="1 2" key="1">
    <citation type="submission" date="2015-10" db="EMBL/GenBank/DDBJ databases">
        <title>Full genome of DAOMC 229536 Phialocephala scopiformis, a fungal endophyte of spruce producing the potent anti-insectan compound rugulosin.</title>
        <authorList>
            <consortium name="DOE Joint Genome Institute"/>
            <person name="Walker A.K."/>
            <person name="Frasz S.L."/>
            <person name="Seifert K.A."/>
            <person name="Miller J.D."/>
            <person name="Mondo S.J."/>
            <person name="Labutti K."/>
            <person name="Lipzen A."/>
            <person name="Dockter R."/>
            <person name="Kennedy M."/>
            <person name="Grigoriev I.V."/>
            <person name="Spatafora J.W."/>
        </authorList>
    </citation>
    <scope>NUCLEOTIDE SEQUENCE [LARGE SCALE GENOMIC DNA]</scope>
    <source>
        <strain evidence="1 2">CBS 120377</strain>
    </source>
</reference>
<proteinExistence type="predicted"/>
<gene>
    <name evidence="1" type="ORF">LY89DRAFT_735098</name>
</gene>
<dbReference type="AlphaFoldDB" id="A0A194X708"/>
<keyword evidence="2" id="KW-1185">Reference proteome</keyword>
<accession>A0A194X708</accession>
<dbReference type="RefSeq" id="XP_018070311.1">
    <property type="nucleotide sequence ID" value="XM_018219975.1"/>
</dbReference>